<keyword evidence="1" id="KW-0732">Signal</keyword>
<dbReference type="Gene3D" id="2.60.40.3610">
    <property type="match status" value="1"/>
</dbReference>
<reference evidence="4 5" key="1">
    <citation type="journal article" date="2014" name="Genome Announc.">
        <title>Draft Genome Sequence of Bacteroides reticulotermitis Strain JCM 10512T, Isolated from the Gut of a Termite.</title>
        <authorList>
            <person name="Yuki M."/>
            <person name="Oshima K."/>
            <person name="Suda W."/>
            <person name="Sakamoto M."/>
            <person name="Iida T."/>
            <person name="Hattori M."/>
            <person name="Ohkuma M."/>
        </authorList>
    </citation>
    <scope>NUCLEOTIDE SEQUENCE [LARGE SCALE GENOMIC DNA]</scope>
    <source>
        <strain evidence="4 5">JCM 10512</strain>
    </source>
</reference>
<evidence type="ECO:0000313" key="5">
    <source>
        <dbReference type="Proteomes" id="UP000019131"/>
    </source>
</evidence>
<name>W4USS6_9BACE</name>
<dbReference type="Pfam" id="PF16411">
    <property type="entry name" value="SusF_SusE"/>
    <property type="match status" value="2"/>
</dbReference>
<dbReference type="GO" id="GO:2001070">
    <property type="term" value="F:starch binding"/>
    <property type="evidence" value="ECO:0007669"/>
    <property type="project" value="InterPro"/>
</dbReference>
<dbReference type="Gene3D" id="2.60.40.3620">
    <property type="match status" value="1"/>
</dbReference>
<feature type="domain" description="SusE outer membrane protein" evidence="2">
    <location>
        <begin position="27"/>
        <end position="132"/>
    </location>
</feature>
<evidence type="ECO:0000256" key="1">
    <source>
        <dbReference type="SAM" id="SignalP"/>
    </source>
</evidence>
<accession>W4USS6</accession>
<dbReference type="InterPro" id="IPR032187">
    <property type="entry name" value="SusF/SusE-like_C"/>
</dbReference>
<feature type="domain" description="Outer membrane protein SusF/SusE-like C-terminal" evidence="3">
    <location>
        <begin position="180"/>
        <end position="268"/>
    </location>
</feature>
<keyword evidence="5" id="KW-1185">Reference proteome</keyword>
<organism evidence="4 5">
    <name type="scientific">Bacteroides reticulotermitis JCM 10512</name>
    <dbReference type="NCBI Taxonomy" id="1445607"/>
    <lineage>
        <taxon>Bacteria</taxon>
        <taxon>Pseudomonadati</taxon>
        <taxon>Bacteroidota</taxon>
        <taxon>Bacteroidia</taxon>
        <taxon>Bacteroidales</taxon>
        <taxon>Bacteroidaceae</taxon>
        <taxon>Bacteroides</taxon>
    </lineage>
</organism>
<proteinExistence type="predicted"/>
<dbReference type="AlphaFoldDB" id="W4USS6"/>
<sequence length="390" mass="43078">MYIMKKIFNILLLGVFALPMFTACETDDESNPILNEPTSFVLNVPPYAVNNVYDLKNGKSVELTCSQPDYGFPASTTYTVQISLDSEFTEETSDAKANYASLETLYSTAKMEVVASDMNAALLELWSVKNEGQPLPSEPVSISVRLKAFITGSNKGVCLSNVIGMNVLGTNEKTLELPENMLLVGSMLNNWSVWKPMAKASGLNGQFWALVYFEENAEFKFGTKENEYIGGDDTRVKLEDKANSGLTAASNGNILVPTAGWYTVYIKVAVKGSEYGFDIMFYPGEVYLFGETNGGVWEYNENWKFTIPTQADGDFVSPATIATGEARLCVKTDIDWWRTEFTLHNGTIFYRENNNIGTSWSSDMGAEYSVQPVVGNVILLNFTTGTGKLQ</sequence>
<comment type="caution">
    <text evidence="4">The sequence shown here is derived from an EMBL/GenBank/DDBJ whole genome shotgun (WGS) entry which is preliminary data.</text>
</comment>
<protein>
    <submittedName>
        <fullName evidence="4">Outer membrane protein SusE</fullName>
    </submittedName>
</protein>
<dbReference type="CDD" id="cd12966">
    <property type="entry name" value="CBM-Ec_CBM-Fc"/>
    <property type="match status" value="1"/>
</dbReference>
<evidence type="ECO:0000259" key="3">
    <source>
        <dbReference type="Pfam" id="PF16411"/>
    </source>
</evidence>
<dbReference type="Proteomes" id="UP000019131">
    <property type="component" value="Unassembled WGS sequence"/>
</dbReference>
<dbReference type="PROSITE" id="PS51257">
    <property type="entry name" value="PROKAR_LIPOPROTEIN"/>
    <property type="match status" value="1"/>
</dbReference>
<dbReference type="InterPro" id="IPR025970">
    <property type="entry name" value="SusE"/>
</dbReference>
<dbReference type="STRING" id="1445607.JCM10512_1855"/>
<dbReference type="GO" id="GO:0019867">
    <property type="term" value="C:outer membrane"/>
    <property type="evidence" value="ECO:0007669"/>
    <property type="project" value="InterPro"/>
</dbReference>
<evidence type="ECO:0000313" key="4">
    <source>
        <dbReference type="EMBL" id="GAE83569.1"/>
    </source>
</evidence>
<evidence type="ECO:0000259" key="2">
    <source>
        <dbReference type="Pfam" id="PF14292"/>
    </source>
</evidence>
<dbReference type="EMBL" id="BAIV01000009">
    <property type="protein sequence ID" value="GAE83569.1"/>
    <property type="molecule type" value="Genomic_DNA"/>
</dbReference>
<gene>
    <name evidence="4" type="ORF">JCM10512_1855</name>
</gene>
<feature type="domain" description="Outer membrane protein SusF/SusE-like C-terminal" evidence="3">
    <location>
        <begin position="285"/>
        <end position="388"/>
    </location>
</feature>
<dbReference type="Pfam" id="PF14292">
    <property type="entry name" value="SusE"/>
    <property type="match status" value="1"/>
</dbReference>
<dbReference type="CDD" id="cd12965">
    <property type="entry name" value="CBM-Eb_CBM-Fb"/>
    <property type="match status" value="1"/>
</dbReference>
<feature type="chain" id="PRO_5004850247" evidence="1">
    <location>
        <begin position="23"/>
        <end position="390"/>
    </location>
</feature>
<feature type="signal peptide" evidence="1">
    <location>
        <begin position="1"/>
        <end position="22"/>
    </location>
</feature>